<gene>
    <name evidence="1" type="ORF">Q5H92_14540</name>
</gene>
<name>A0ABT9ACM6_9BACT</name>
<evidence type="ECO:0000313" key="2">
    <source>
        <dbReference type="Proteomes" id="UP001167796"/>
    </source>
</evidence>
<comment type="caution">
    <text evidence="1">The sequence shown here is derived from an EMBL/GenBank/DDBJ whole genome shotgun (WGS) entry which is preliminary data.</text>
</comment>
<dbReference type="EMBL" id="JAUQSX010000007">
    <property type="protein sequence ID" value="MDO7847585.1"/>
    <property type="molecule type" value="Genomic_DNA"/>
</dbReference>
<proteinExistence type="predicted"/>
<organism evidence="1 2">
    <name type="scientific">Hymenobacter mellowenesis</name>
    <dbReference type="NCBI Taxonomy" id="3063995"/>
    <lineage>
        <taxon>Bacteria</taxon>
        <taxon>Pseudomonadati</taxon>
        <taxon>Bacteroidota</taxon>
        <taxon>Cytophagia</taxon>
        <taxon>Cytophagales</taxon>
        <taxon>Hymenobacteraceae</taxon>
        <taxon>Hymenobacter</taxon>
    </lineage>
</organism>
<dbReference type="RefSeq" id="WP_305012262.1">
    <property type="nucleotide sequence ID" value="NZ_JAUQSX010000007.1"/>
</dbReference>
<accession>A0ABT9ACM6</accession>
<keyword evidence="2" id="KW-1185">Reference proteome</keyword>
<reference evidence="1" key="1">
    <citation type="submission" date="2023-07" db="EMBL/GenBank/DDBJ databases">
        <authorList>
            <person name="Kim M.K."/>
        </authorList>
    </citation>
    <scope>NUCLEOTIDE SEQUENCE</scope>
    <source>
        <strain evidence="1">M29</strain>
    </source>
</reference>
<dbReference type="Proteomes" id="UP001167796">
    <property type="component" value="Unassembled WGS sequence"/>
</dbReference>
<protein>
    <submittedName>
        <fullName evidence="1">Uncharacterized protein</fullName>
    </submittedName>
</protein>
<evidence type="ECO:0000313" key="1">
    <source>
        <dbReference type="EMBL" id="MDO7847585.1"/>
    </source>
</evidence>
<sequence>MAEAFPSTSPWPWTKSDHLLVGGWVQLTPEEVEANRRTAYNYIF</sequence>